<gene>
    <name evidence="1" type="ORF">IZO911_LOCUS29320</name>
    <name evidence="2" type="ORF">KXQ929_LOCUS31576</name>
</gene>
<proteinExistence type="predicted"/>
<organism evidence="1 3">
    <name type="scientific">Adineta steineri</name>
    <dbReference type="NCBI Taxonomy" id="433720"/>
    <lineage>
        <taxon>Eukaryota</taxon>
        <taxon>Metazoa</taxon>
        <taxon>Spiralia</taxon>
        <taxon>Gnathifera</taxon>
        <taxon>Rotifera</taxon>
        <taxon>Eurotatoria</taxon>
        <taxon>Bdelloidea</taxon>
        <taxon>Adinetida</taxon>
        <taxon>Adinetidae</taxon>
        <taxon>Adineta</taxon>
    </lineage>
</organism>
<sequence>MAIAFSSLQYFDTFESKSRDWNIGLFAQFEIIGDGEAINDTQAIVLIADNKRRQTLSEYAIHEVMAINKIAAFLQNSWTQENAKNDLKKYYNNS</sequence>
<dbReference type="AlphaFoldDB" id="A0A814XC45"/>
<evidence type="ECO:0000313" key="1">
    <source>
        <dbReference type="EMBL" id="CAF1213747.1"/>
    </source>
</evidence>
<reference evidence="1" key="1">
    <citation type="submission" date="2021-02" db="EMBL/GenBank/DDBJ databases">
        <authorList>
            <person name="Nowell W R."/>
        </authorList>
    </citation>
    <scope>NUCLEOTIDE SEQUENCE</scope>
</reference>
<dbReference type="Proteomes" id="UP000663868">
    <property type="component" value="Unassembled WGS sequence"/>
</dbReference>
<evidence type="ECO:0000313" key="2">
    <source>
        <dbReference type="EMBL" id="CAF4051709.1"/>
    </source>
</evidence>
<dbReference type="Proteomes" id="UP000663860">
    <property type="component" value="Unassembled WGS sequence"/>
</dbReference>
<dbReference type="EMBL" id="CAJOBB010003651">
    <property type="protein sequence ID" value="CAF4051709.1"/>
    <property type="molecule type" value="Genomic_DNA"/>
</dbReference>
<comment type="caution">
    <text evidence="1">The sequence shown here is derived from an EMBL/GenBank/DDBJ whole genome shotgun (WGS) entry which is preliminary data.</text>
</comment>
<accession>A0A814XC45</accession>
<name>A0A814XC45_9BILA</name>
<evidence type="ECO:0000313" key="3">
    <source>
        <dbReference type="Proteomes" id="UP000663860"/>
    </source>
</evidence>
<protein>
    <submittedName>
        <fullName evidence="1">Uncharacterized protein</fullName>
    </submittedName>
</protein>
<dbReference type="EMBL" id="CAJNOE010000434">
    <property type="protein sequence ID" value="CAF1213747.1"/>
    <property type="molecule type" value="Genomic_DNA"/>
</dbReference>